<keyword evidence="6" id="KW-1185">Reference proteome</keyword>
<dbReference type="EMBL" id="RLIH01000005">
    <property type="protein sequence ID" value="RVU54983.1"/>
    <property type="molecule type" value="Genomic_DNA"/>
</dbReference>
<proteinExistence type="inferred from homology"/>
<dbReference type="PANTHER" id="PTHR10695">
    <property type="entry name" value="DEPHOSPHO-COA KINASE-RELATED"/>
    <property type="match status" value="1"/>
</dbReference>
<accession>A0A437S7F2</accession>
<dbReference type="NCBIfam" id="TIGR00152">
    <property type="entry name" value="dephospho-CoA kinase"/>
    <property type="match status" value="1"/>
</dbReference>
<keyword evidence="3 5" id="KW-0418">Kinase</keyword>
<dbReference type="CDD" id="cd02022">
    <property type="entry name" value="DPCK"/>
    <property type="match status" value="1"/>
</dbReference>
<reference evidence="5 6" key="1">
    <citation type="submission" date="2018-11" db="EMBL/GenBank/DDBJ databases">
        <title>Genome sequencing and assembly of Anaerosphaera sp. nov., GS7-6-2.</title>
        <authorList>
            <person name="Rettenmaier R."/>
            <person name="Liebl W."/>
            <person name="Zverlov V."/>
        </authorList>
    </citation>
    <scope>NUCLEOTIDE SEQUENCE [LARGE SCALE GENOMIC DNA]</scope>
    <source>
        <strain evidence="5 6">GS7-6-2</strain>
    </source>
</reference>
<comment type="caution">
    <text evidence="5">The sequence shown here is derived from an EMBL/GenBank/DDBJ whole genome shotgun (WGS) entry which is preliminary data.</text>
</comment>
<dbReference type="GO" id="GO:0015937">
    <property type="term" value="P:coenzyme A biosynthetic process"/>
    <property type="evidence" value="ECO:0007669"/>
    <property type="project" value="UniProtKB-UniRule"/>
</dbReference>
<dbReference type="EC" id="2.7.1.24" evidence="3 4"/>
<evidence type="ECO:0000256" key="4">
    <source>
        <dbReference type="NCBIfam" id="TIGR00152"/>
    </source>
</evidence>
<dbReference type="PANTHER" id="PTHR10695:SF46">
    <property type="entry name" value="BIFUNCTIONAL COENZYME A SYNTHASE-RELATED"/>
    <property type="match status" value="1"/>
</dbReference>
<keyword evidence="3 5" id="KW-0808">Transferase</keyword>
<feature type="binding site" evidence="3">
    <location>
        <begin position="15"/>
        <end position="20"/>
    </location>
    <ligand>
        <name>ATP</name>
        <dbReference type="ChEBI" id="CHEBI:30616"/>
    </ligand>
</feature>
<comment type="similarity">
    <text evidence="3">Belongs to the CoaE family.</text>
</comment>
<comment type="subcellular location">
    <subcellularLocation>
        <location evidence="3">Cytoplasm</location>
    </subcellularLocation>
</comment>
<dbReference type="PROSITE" id="PS51219">
    <property type="entry name" value="DPCK"/>
    <property type="match status" value="1"/>
</dbReference>
<dbReference type="GO" id="GO:0005737">
    <property type="term" value="C:cytoplasm"/>
    <property type="evidence" value="ECO:0007669"/>
    <property type="project" value="UniProtKB-SubCell"/>
</dbReference>
<dbReference type="Pfam" id="PF01121">
    <property type="entry name" value="CoaE"/>
    <property type="match status" value="1"/>
</dbReference>
<sequence length="198" mass="22590">MIQNKCIIGLTGGIATGKSEVVKILKSLGYYVIDSDKVAHRVLELPEVLNKIKSTFGEEVVVNNKVQRNILGEKVFGNEENLKVLNEITHPVIIKNIIFEINSIEDDIIFVDIPLLIESKDTFKESNLNFSSIWLVYINKDLQVERLMARDGIDEEYAKRKISSQMSIDDKVKYADVIINNEGNRTKLKKQILDQLKK</sequence>
<dbReference type="OrthoDB" id="9812943at2"/>
<dbReference type="AlphaFoldDB" id="A0A437S7F2"/>
<dbReference type="Gene3D" id="3.40.50.300">
    <property type="entry name" value="P-loop containing nucleotide triphosphate hydrolases"/>
    <property type="match status" value="1"/>
</dbReference>
<keyword evidence="3" id="KW-0173">Coenzyme A biosynthesis</keyword>
<dbReference type="UniPathway" id="UPA00241">
    <property type="reaction ID" value="UER00356"/>
</dbReference>
<evidence type="ECO:0000313" key="5">
    <source>
        <dbReference type="EMBL" id="RVU54983.1"/>
    </source>
</evidence>
<dbReference type="InterPro" id="IPR001977">
    <property type="entry name" value="Depp_CoAkinase"/>
</dbReference>
<keyword evidence="2 3" id="KW-0067">ATP-binding</keyword>
<dbReference type="GO" id="GO:0005524">
    <property type="term" value="F:ATP binding"/>
    <property type="evidence" value="ECO:0007669"/>
    <property type="project" value="UniProtKB-UniRule"/>
</dbReference>
<evidence type="ECO:0000313" key="6">
    <source>
        <dbReference type="Proteomes" id="UP000288812"/>
    </source>
</evidence>
<dbReference type="SUPFAM" id="SSF52540">
    <property type="entry name" value="P-loop containing nucleoside triphosphate hydrolases"/>
    <property type="match status" value="1"/>
</dbReference>
<dbReference type="InterPro" id="IPR027417">
    <property type="entry name" value="P-loop_NTPase"/>
</dbReference>
<dbReference type="Proteomes" id="UP000288812">
    <property type="component" value="Unassembled WGS sequence"/>
</dbReference>
<protein>
    <recommendedName>
        <fullName evidence="3 4">Dephospho-CoA kinase</fullName>
        <ecNumber evidence="3 4">2.7.1.24</ecNumber>
    </recommendedName>
    <alternativeName>
        <fullName evidence="3">Dephosphocoenzyme A kinase</fullName>
    </alternativeName>
</protein>
<keyword evidence="3" id="KW-0963">Cytoplasm</keyword>
<name>A0A437S7F2_9FIRM</name>
<gene>
    <name evidence="3" type="primary">coaE</name>
    <name evidence="5" type="ORF">EF514_05205</name>
</gene>
<comment type="pathway">
    <text evidence="3">Cofactor biosynthesis; coenzyme A biosynthesis; CoA from (R)-pantothenate: step 5/5.</text>
</comment>
<dbReference type="HAMAP" id="MF_00376">
    <property type="entry name" value="Dephospho_CoA_kinase"/>
    <property type="match status" value="1"/>
</dbReference>
<comment type="catalytic activity">
    <reaction evidence="3">
        <text>3'-dephospho-CoA + ATP = ADP + CoA + H(+)</text>
        <dbReference type="Rhea" id="RHEA:18245"/>
        <dbReference type="ChEBI" id="CHEBI:15378"/>
        <dbReference type="ChEBI" id="CHEBI:30616"/>
        <dbReference type="ChEBI" id="CHEBI:57287"/>
        <dbReference type="ChEBI" id="CHEBI:57328"/>
        <dbReference type="ChEBI" id="CHEBI:456216"/>
        <dbReference type="EC" id="2.7.1.24"/>
    </reaction>
</comment>
<dbReference type="GO" id="GO:0004140">
    <property type="term" value="F:dephospho-CoA kinase activity"/>
    <property type="evidence" value="ECO:0007669"/>
    <property type="project" value="UniProtKB-UniRule"/>
</dbReference>
<evidence type="ECO:0000256" key="3">
    <source>
        <dbReference type="HAMAP-Rule" id="MF_00376"/>
    </source>
</evidence>
<keyword evidence="1 3" id="KW-0547">Nucleotide-binding</keyword>
<evidence type="ECO:0000256" key="1">
    <source>
        <dbReference type="ARBA" id="ARBA00022741"/>
    </source>
</evidence>
<comment type="function">
    <text evidence="3">Catalyzes the phosphorylation of the 3'-hydroxyl group of dephosphocoenzyme A to form coenzyme A.</text>
</comment>
<organism evidence="5 6">
    <name type="scientific">Anaerosphaera multitolerans</name>
    <dbReference type="NCBI Taxonomy" id="2487351"/>
    <lineage>
        <taxon>Bacteria</taxon>
        <taxon>Bacillati</taxon>
        <taxon>Bacillota</taxon>
        <taxon>Tissierellia</taxon>
        <taxon>Tissierellales</taxon>
        <taxon>Peptoniphilaceae</taxon>
        <taxon>Anaerosphaera</taxon>
    </lineage>
</organism>
<dbReference type="RefSeq" id="WP_127724365.1">
    <property type="nucleotide sequence ID" value="NZ_RLIH01000005.1"/>
</dbReference>
<evidence type="ECO:0000256" key="2">
    <source>
        <dbReference type="ARBA" id="ARBA00022840"/>
    </source>
</evidence>